<dbReference type="InterPro" id="IPR017552">
    <property type="entry name" value="PHI/rmpB"/>
</dbReference>
<dbReference type="HOGENOM" id="CLU_094236_1_1_2"/>
<gene>
    <name evidence="3" type="ORF">JH146_0477</name>
</gene>
<dbReference type="PROSITE" id="PS51464">
    <property type="entry name" value="SIS"/>
    <property type="match status" value="1"/>
</dbReference>
<evidence type="ECO:0000256" key="1">
    <source>
        <dbReference type="ARBA" id="ARBA00009235"/>
    </source>
</evidence>
<dbReference type="AlphaFoldDB" id="A0A076LES3"/>
<dbReference type="SUPFAM" id="SSF53697">
    <property type="entry name" value="SIS domain"/>
    <property type="match status" value="1"/>
</dbReference>
<dbReference type="CDD" id="cd05005">
    <property type="entry name" value="SIS_PHI"/>
    <property type="match status" value="1"/>
</dbReference>
<dbReference type="Proteomes" id="UP000028781">
    <property type="component" value="Chromosome"/>
</dbReference>
<dbReference type="GO" id="GO:1901135">
    <property type="term" value="P:carbohydrate derivative metabolic process"/>
    <property type="evidence" value="ECO:0007669"/>
    <property type="project" value="InterPro"/>
</dbReference>
<dbReference type="InterPro" id="IPR001347">
    <property type="entry name" value="SIS_dom"/>
</dbReference>
<feature type="domain" description="SIS" evidence="2">
    <location>
        <begin position="30"/>
        <end position="164"/>
    </location>
</feature>
<dbReference type="OrthoDB" id="350569at2157"/>
<name>A0A076LES3_9EURY</name>
<accession>A0A076LES3</accession>
<dbReference type="PANTHER" id="PTHR43443">
    <property type="entry name" value="3-HEXULOSE-6-PHOSPHATE ISOMERASE"/>
    <property type="match status" value="1"/>
</dbReference>
<dbReference type="InterPro" id="IPR046348">
    <property type="entry name" value="SIS_dom_sf"/>
</dbReference>
<dbReference type="Gene3D" id="3.40.50.10490">
    <property type="entry name" value="Glucose-6-phosphate isomerase like protein, domain 1"/>
    <property type="match status" value="1"/>
</dbReference>
<evidence type="ECO:0000313" key="4">
    <source>
        <dbReference type="Proteomes" id="UP000028781"/>
    </source>
</evidence>
<evidence type="ECO:0000259" key="2">
    <source>
        <dbReference type="PROSITE" id="PS51464"/>
    </source>
</evidence>
<dbReference type="EMBL" id="CP009149">
    <property type="protein sequence ID" value="AIJ05327.1"/>
    <property type="molecule type" value="Genomic_DNA"/>
</dbReference>
<dbReference type="NCBIfam" id="TIGR03127">
    <property type="entry name" value="RuMP_HxlB"/>
    <property type="match status" value="1"/>
</dbReference>
<dbReference type="Pfam" id="PF01380">
    <property type="entry name" value="SIS"/>
    <property type="match status" value="1"/>
</dbReference>
<dbReference type="PANTHER" id="PTHR43443:SF1">
    <property type="entry name" value="3-HEXULOSE-6-PHOSPHATE ISOMERASE"/>
    <property type="match status" value="1"/>
</dbReference>
<organism evidence="3 4">
    <name type="scientific">Methanocaldococcus bathoardescens</name>
    <dbReference type="NCBI Taxonomy" id="1301915"/>
    <lineage>
        <taxon>Archaea</taxon>
        <taxon>Methanobacteriati</taxon>
        <taxon>Methanobacteriota</taxon>
        <taxon>Methanomada group</taxon>
        <taxon>Methanococci</taxon>
        <taxon>Methanococcales</taxon>
        <taxon>Methanocaldococcaceae</taxon>
        <taxon>Methanocaldococcus</taxon>
    </lineage>
</organism>
<dbReference type="GeneID" id="24891076"/>
<proteinExistence type="inferred from homology"/>
<dbReference type="RefSeq" id="WP_048201527.1">
    <property type="nucleotide sequence ID" value="NZ_CP009149.1"/>
</dbReference>
<sequence>MDELEVIAHNLSILKRFYTDDEWKEKLNSLVNRIIKAKKIFVFGVGRSGYIGRCFAMRLMHLGFKSYFVGETTTPSYEKDDLLILISGSGKTESVLTVVKKAKKINNNIVAIVCECGIIVEFAELTIPLEVKKSKYLPMGTTFEETALIFLDLVIAEVMKRLNLDESEIIKRHCNLL</sequence>
<dbReference type="GO" id="GO:0097367">
    <property type="term" value="F:carbohydrate derivative binding"/>
    <property type="evidence" value="ECO:0007669"/>
    <property type="project" value="InterPro"/>
</dbReference>
<keyword evidence="3" id="KW-0413">Isomerase</keyword>
<protein>
    <submittedName>
        <fullName evidence="3">6-phospho 3-hexuloisomerase</fullName>
    </submittedName>
</protein>
<keyword evidence="4" id="KW-1185">Reference proteome</keyword>
<reference evidence="3 4" key="1">
    <citation type="journal article" date="2015" name="Int. J. Syst. Evol. Microbiol.">
        <title>M ethanocaldococcus bathoardescens sp. nov., a hyperthermophilic methanogen isolated from a volcanically active deep-sea hydrothermal vent.</title>
        <authorList>
            <person name="Stewart L.C."/>
            <person name="Jung J.H."/>
            <person name="Kim Y.T."/>
            <person name="Kwon S.W."/>
            <person name="Park C.S."/>
            <person name="Holden J.F."/>
        </authorList>
    </citation>
    <scope>NUCLEOTIDE SEQUENCE [LARGE SCALE GENOMIC DNA]</scope>
    <source>
        <strain evidence="3 4">JH146</strain>
    </source>
</reference>
<dbReference type="STRING" id="1301915.JH146_0477"/>
<dbReference type="GO" id="GO:0016853">
    <property type="term" value="F:isomerase activity"/>
    <property type="evidence" value="ECO:0007669"/>
    <property type="project" value="UniProtKB-KW"/>
</dbReference>
<comment type="similarity">
    <text evidence="1">Belongs to the SIS family. PHI subfamily.</text>
</comment>
<evidence type="ECO:0000313" key="3">
    <source>
        <dbReference type="EMBL" id="AIJ05327.1"/>
    </source>
</evidence>
<dbReference type="KEGG" id="mjh:JH146_0477"/>